<dbReference type="RefSeq" id="WP_375517384.1">
    <property type="nucleotide sequence ID" value="NZ_JBHILI010000008.1"/>
</dbReference>
<dbReference type="Gene3D" id="1.25.10.10">
    <property type="entry name" value="Leucine-rich Repeat Variant"/>
    <property type="match status" value="2"/>
</dbReference>
<reference evidence="1 2" key="1">
    <citation type="submission" date="2024-09" db="EMBL/GenBank/DDBJ databases">
        <title>Taxonomic and Genotyping Characterization of Leptospira Strains isolated from Multiple Sources in Colombia highlights the importance of intermediate species.</title>
        <authorList>
            <person name="Torres Higuera L."/>
            <person name="Rojas Tapias D."/>
            <person name="Jimenez Velasquez S."/>
            <person name="Renjifo Ibanez C."/>
        </authorList>
    </citation>
    <scope>NUCLEOTIDE SEQUENCE [LARGE SCALE GENOMIC DNA]</scope>
    <source>
        <strain evidence="1 2">Lep080</strain>
    </source>
</reference>
<dbReference type="InterPro" id="IPR011989">
    <property type="entry name" value="ARM-like"/>
</dbReference>
<keyword evidence="2" id="KW-1185">Reference proteome</keyword>
<comment type="caution">
    <text evidence="1">The sequence shown here is derived from an EMBL/GenBank/DDBJ whole genome shotgun (WGS) entry which is preliminary data.</text>
</comment>
<proteinExistence type="predicted"/>
<organism evidence="1 2">
    <name type="scientific">Leptospira wolffii</name>
    <dbReference type="NCBI Taxonomy" id="409998"/>
    <lineage>
        <taxon>Bacteria</taxon>
        <taxon>Pseudomonadati</taxon>
        <taxon>Spirochaetota</taxon>
        <taxon>Spirochaetia</taxon>
        <taxon>Leptospirales</taxon>
        <taxon>Leptospiraceae</taxon>
        <taxon>Leptospira</taxon>
    </lineage>
</organism>
<gene>
    <name evidence="1" type="ORF">ACE5IX_13605</name>
</gene>
<accession>A0ABV5BQH0</accession>
<dbReference type="PANTHER" id="PTHR12697">
    <property type="entry name" value="PBS LYASE HEAT-LIKE PROTEIN"/>
    <property type="match status" value="1"/>
</dbReference>
<name>A0ABV5BQH0_9LEPT</name>
<evidence type="ECO:0000313" key="1">
    <source>
        <dbReference type="EMBL" id="MFB5737552.1"/>
    </source>
</evidence>
<dbReference type="InterPro" id="IPR016024">
    <property type="entry name" value="ARM-type_fold"/>
</dbReference>
<dbReference type="Pfam" id="PF13646">
    <property type="entry name" value="HEAT_2"/>
    <property type="match status" value="2"/>
</dbReference>
<dbReference type="PANTHER" id="PTHR12697:SF5">
    <property type="entry name" value="DEOXYHYPUSINE HYDROXYLASE"/>
    <property type="match status" value="1"/>
</dbReference>
<sequence>MLFFCFVFILSHALLGEEIKDPFKESILSKGRSQARTITEIKSKSRLDLVKELPKIASDPEAREDSIFAILSLYSELEDLDNLAPTWAPELDATFKNTKNVEIQRRILELAERKKEKRLIYAVIAGLTHSEFEVRQLAYRYVQTIKDDRAMPHVLDMAISSNPIYREYFLESSVWIKDERVQNLIQKFSSDDSPGLRKKFFVILQKNNIPDNRGLIPKMAASDPDEDVRIQALEILKNRKSRQYISLFYKGITEPNPDIRKVSAEALFFLNDKPGAKSVSEQLAKENVPVLKARLIDLLLELGAHGGGQGLLAVLDGDKDPALRSRSAEAMGKLGFNPGSSELKRIFEKEKSNEVKLSVLRALGELKDKTSVPALITYASNKKEKLPLRLQAVDTIRIIADPESLPALFDAYVFEKTAEVKSEMERAVREIIQVKVSH</sequence>
<dbReference type="SUPFAM" id="SSF48371">
    <property type="entry name" value="ARM repeat"/>
    <property type="match status" value="1"/>
</dbReference>
<dbReference type="Proteomes" id="UP001580391">
    <property type="component" value="Unassembled WGS sequence"/>
</dbReference>
<protein>
    <submittedName>
        <fullName evidence="1">HEAT repeat domain-containing protein</fullName>
    </submittedName>
</protein>
<evidence type="ECO:0000313" key="2">
    <source>
        <dbReference type="Proteomes" id="UP001580391"/>
    </source>
</evidence>
<dbReference type="EMBL" id="JBHILJ010000007">
    <property type="protein sequence ID" value="MFB5737552.1"/>
    <property type="molecule type" value="Genomic_DNA"/>
</dbReference>